<dbReference type="KEGG" id="rcf:Poly24_24660"/>
<dbReference type="EMBL" id="CP036348">
    <property type="protein sequence ID" value="QDV68753.1"/>
    <property type="molecule type" value="Genomic_DNA"/>
</dbReference>
<dbReference type="GO" id="GO:0003677">
    <property type="term" value="F:DNA binding"/>
    <property type="evidence" value="ECO:0007669"/>
    <property type="project" value="InterPro"/>
</dbReference>
<gene>
    <name evidence="3" type="primary">ligA_2</name>
    <name evidence="3" type="ORF">Poly24_24660</name>
</gene>
<dbReference type="InterPro" id="IPR009061">
    <property type="entry name" value="DNA-bd_dom_put_sf"/>
</dbReference>
<dbReference type="SMART" id="SM00028">
    <property type="entry name" value="TPR"/>
    <property type="match status" value="3"/>
</dbReference>
<evidence type="ECO:0000259" key="2">
    <source>
        <dbReference type="PROSITE" id="PS50937"/>
    </source>
</evidence>
<reference evidence="3 4" key="1">
    <citation type="submission" date="2019-02" db="EMBL/GenBank/DDBJ databases">
        <title>Deep-cultivation of Planctomycetes and their phenomic and genomic characterization uncovers novel biology.</title>
        <authorList>
            <person name="Wiegand S."/>
            <person name="Jogler M."/>
            <person name="Boedeker C."/>
            <person name="Pinto D."/>
            <person name="Vollmers J."/>
            <person name="Rivas-Marin E."/>
            <person name="Kohn T."/>
            <person name="Peeters S.H."/>
            <person name="Heuer A."/>
            <person name="Rast P."/>
            <person name="Oberbeckmann S."/>
            <person name="Bunk B."/>
            <person name="Jeske O."/>
            <person name="Meyerdierks A."/>
            <person name="Storesund J.E."/>
            <person name="Kallscheuer N."/>
            <person name="Luecker S."/>
            <person name="Lage O.M."/>
            <person name="Pohl T."/>
            <person name="Merkel B.J."/>
            <person name="Hornburger P."/>
            <person name="Mueller R.-W."/>
            <person name="Bruemmer F."/>
            <person name="Labrenz M."/>
            <person name="Spormann A.M."/>
            <person name="Op den Camp H."/>
            <person name="Overmann J."/>
            <person name="Amann R."/>
            <person name="Jetten M.S.M."/>
            <person name="Mascher T."/>
            <person name="Medema M.H."/>
            <person name="Devos D.P."/>
            <person name="Kaster A.-K."/>
            <person name="Ovreas L."/>
            <person name="Rohde M."/>
            <person name="Galperin M.Y."/>
            <person name="Jogler C."/>
        </authorList>
    </citation>
    <scope>NUCLEOTIDE SEQUENCE [LARGE SCALE GENOMIC DNA]</scope>
    <source>
        <strain evidence="3 4">Poly24</strain>
    </source>
</reference>
<feature type="compositionally biased region" description="Polar residues" evidence="1">
    <location>
        <begin position="1"/>
        <end position="15"/>
    </location>
</feature>
<evidence type="ECO:0000256" key="1">
    <source>
        <dbReference type="SAM" id="MobiDB-lite"/>
    </source>
</evidence>
<name>A0A518JT83_9BACT</name>
<sequence>MTNPTPVDNESTESISELDESVADLELDGGEPSTAESVADDSPIKGKRIAFAGKLGGLSRRDAMRLIRDHSGIACEQPSMAVDIVVIGAEESPLAEGDLLSDELCDAAARGEIEVLSETEFWQRLGLVEAEQAVKRLYTPAMLADLLGVSVRVIRRWHRRGLIVPARTVHKLPYFEFQEIATARRLAELVAAGASVAAIERKLESLSQVLPSVDRPLAQLSVIIEGKQLLLRQGEGLIEPGGQLRIDFDALPLESDSEPEGNPTLLAFAHSSQEAAGEDPDMDPLQQKAFDSEDDGEFEASVDCYHAILARDGARADISFQLAELFYRMGESWAARERYLISIELDPDFVEARASLGGLLAEMGRKELAVAAFRGALRVHDDYPDVHYNLARTLDELDREIEADHHWRRFLQLAPESPWAAAARERLNLDPEHV</sequence>
<dbReference type="InterPro" id="IPR019734">
    <property type="entry name" value="TPR_rpt"/>
</dbReference>
<proteinExistence type="predicted"/>
<evidence type="ECO:0000313" key="4">
    <source>
        <dbReference type="Proteomes" id="UP000315082"/>
    </source>
</evidence>
<dbReference type="AlphaFoldDB" id="A0A518JT83"/>
<dbReference type="InterPro" id="IPR000551">
    <property type="entry name" value="MerR-type_HTH_dom"/>
</dbReference>
<dbReference type="Gene3D" id="1.25.40.10">
    <property type="entry name" value="Tetratricopeptide repeat domain"/>
    <property type="match status" value="1"/>
</dbReference>
<protein>
    <submittedName>
        <fullName evidence="3">DNA ligase</fullName>
        <ecNumber evidence="3">6.5.1.2</ecNumber>
    </submittedName>
</protein>
<dbReference type="InterPro" id="IPR011990">
    <property type="entry name" value="TPR-like_helical_dom_sf"/>
</dbReference>
<accession>A0A518JT83</accession>
<dbReference type="EC" id="6.5.1.2" evidence="3"/>
<dbReference type="CDD" id="cd17748">
    <property type="entry name" value="BRCT_DNA_ligase_like"/>
    <property type="match status" value="1"/>
</dbReference>
<feature type="region of interest" description="Disordered" evidence="1">
    <location>
        <begin position="1"/>
        <end position="41"/>
    </location>
</feature>
<dbReference type="Pfam" id="PF13411">
    <property type="entry name" value="MerR_1"/>
    <property type="match status" value="1"/>
</dbReference>
<dbReference type="SUPFAM" id="SSF48452">
    <property type="entry name" value="TPR-like"/>
    <property type="match status" value="1"/>
</dbReference>
<keyword evidence="3" id="KW-0436">Ligase</keyword>
<dbReference type="Gene3D" id="3.40.50.10190">
    <property type="entry name" value="BRCT domain"/>
    <property type="match status" value="1"/>
</dbReference>
<dbReference type="InterPro" id="IPR036420">
    <property type="entry name" value="BRCT_dom_sf"/>
</dbReference>
<dbReference type="RefSeq" id="WP_231753595.1">
    <property type="nucleotide sequence ID" value="NZ_CP036348.1"/>
</dbReference>
<organism evidence="3 4">
    <name type="scientific">Rosistilla carotiformis</name>
    <dbReference type="NCBI Taxonomy" id="2528017"/>
    <lineage>
        <taxon>Bacteria</taxon>
        <taxon>Pseudomonadati</taxon>
        <taxon>Planctomycetota</taxon>
        <taxon>Planctomycetia</taxon>
        <taxon>Pirellulales</taxon>
        <taxon>Pirellulaceae</taxon>
        <taxon>Rosistilla</taxon>
    </lineage>
</organism>
<dbReference type="Proteomes" id="UP000315082">
    <property type="component" value="Chromosome"/>
</dbReference>
<dbReference type="SUPFAM" id="SSF46955">
    <property type="entry name" value="Putative DNA-binding domain"/>
    <property type="match status" value="1"/>
</dbReference>
<dbReference type="PROSITE" id="PS50937">
    <property type="entry name" value="HTH_MERR_2"/>
    <property type="match status" value="1"/>
</dbReference>
<feature type="domain" description="HTH merR-type" evidence="2">
    <location>
        <begin position="137"/>
        <end position="205"/>
    </location>
</feature>
<dbReference type="Gene3D" id="1.10.1660.10">
    <property type="match status" value="1"/>
</dbReference>
<evidence type="ECO:0000313" key="3">
    <source>
        <dbReference type="EMBL" id="QDV68753.1"/>
    </source>
</evidence>
<keyword evidence="4" id="KW-1185">Reference proteome</keyword>
<dbReference type="CDD" id="cd00592">
    <property type="entry name" value="HTH_MerR-like"/>
    <property type="match status" value="1"/>
</dbReference>
<dbReference type="GO" id="GO:0003911">
    <property type="term" value="F:DNA ligase (NAD+) activity"/>
    <property type="evidence" value="ECO:0007669"/>
    <property type="project" value="UniProtKB-EC"/>
</dbReference>
<dbReference type="GO" id="GO:0006355">
    <property type="term" value="P:regulation of DNA-templated transcription"/>
    <property type="evidence" value="ECO:0007669"/>
    <property type="project" value="InterPro"/>
</dbReference>
<feature type="compositionally biased region" description="Acidic residues" evidence="1">
    <location>
        <begin position="16"/>
        <end position="29"/>
    </location>
</feature>
<dbReference type="SMART" id="SM00422">
    <property type="entry name" value="HTH_MERR"/>
    <property type="match status" value="1"/>
</dbReference>